<organism evidence="1 2">
    <name type="scientific">Amycolatopsis silviterrae</name>
    <dbReference type="NCBI Taxonomy" id="1656914"/>
    <lineage>
        <taxon>Bacteria</taxon>
        <taxon>Bacillati</taxon>
        <taxon>Actinomycetota</taxon>
        <taxon>Actinomycetes</taxon>
        <taxon>Pseudonocardiales</taxon>
        <taxon>Pseudonocardiaceae</taxon>
        <taxon>Amycolatopsis</taxon>
    </lineage>
</organism>
<keyword evidence="2" id="KW-1185">Reference proteome</keyword>
<comment type="caution">
    <text evidence="1">The sequence shown here is derived from an EMBL/GenBank/DDBJ whole genome shotgun (WGS) entry which is preliminary data.</text>
</comment>
<proteinExistence type="predicted"/>
<reference evidence="2" key="1">
    <citation type="journal article" date="2019" name="Int. J. Syst. Evol. Microbiol.">
        <title>The Global Catalogue of Microorganisms (GCM) 10K type strain sequencing project: providing services to taxonomists for standard genome sequencing and annotation.</title>
        <authorList>
            <consortium name="The Broad Institute Genomics Platform"/>
            <consortium name="The Broad Institute Genome Sequencing Center for Infectious Disease"/>
            <person name="Wu L."/>
            <person name="Ma J."/>
        </authorList>
    </citation>
    <scope>NUCLEOTIDE SEQUENCE [LARGE SCALE GENOMIC DNA]</scope>
    <source>
        <strain evidence="2">CGMCC 4.7641</strain>
    </source>
</reference>
<evidence type="ECO:0000313" key="1">
    <source>
        <dbReference type="EMBL" id="MFD2466285.1"/>
    </source>
</evidence>
<dbReference type="EMBL" id="JBHUKS010000003">
    <property type="protein sequence ID" value="MFD2466285.1"/>
    <property type="molecule type" value="Genomic_DNA"/>
</dbReference>
<sequence>MPTDTGDKWDNYVKNRWFGGWKHNIQQAASFQAKSTEWVLAHIFDASDAVQWWLRLYDPGEVWIERDNGKRYYPDFIVIDNKGFYWVIEGKSDREARDSEVLEKKRAAEEWAQFVRDEAQFGTWRYMFVTETHLKSASTWEELLVRTKPIG</sequence>
<gene>
    <name evidence="1" type="ORF">ACFSVL_02705</name>
</gene>
<protein>
    <submittedName>
        <fullName evidence="1">Uncharacterized protein</fullName>
    </submittedName>
</protein>
<accession>A0ABW5GZE5</accession>
<evidence type="ECO:0000313" key="2">
    <source>
        <dbReference type="Proteomes" id="UP001597483"/>
    </source>
</evidence>
<dbReference type="RefSeq" id="WP_378300055.1">
    <property type="nucleotide sequence ID" value="NZ_JBHUKS010000003.1"/>
</dbReference>
<name>A0ABW5GZE5_9PSEU</name>
<dbReference type="Proteomes" id="UP001597483">
    <property type="component" value="Unassembled WGS sequence"/>
</dbReference>